<comment type="catalytic activity">
    <reaction evidence="4">
        <text>D-galactosamine 6-phosphate + H2O = D-tagatopyranose 1-phosphate + NH4(+)</text>
        <dbReference type="Rhea" id="RHEA:47680"/>
        <dbReference type="ChEBI" id="CHEBI:15377"/>
        <dbReference type="ChEBI" id="CHEBI:28938"/>
        <dbReference type="ChEBI" id="CHEBI:71674"/>
        <dbReference type="ChEBI" id="CHEBI:138150"/>
    </reaction>
</comment>
<gene>
    <name evidence="6" type="ORF">FC34_GL001440</name>
</gene>
<dbReference type="Pfam" id="PF01380">
    <property type="entry name" value="SIS"/>
    <property type="match status" value="1"/>
</dbReference>
<dbReference type="GO" id="GO:0009401">
    <property type="term" value="P:phosphoenolpyruvate-dependent sugar phosphotransferase system"/>
    <property type="evidence" value="ECO:0007669"/>
    <property type="project" value="TreeGrafter"/>
</dbReference>
<dbReference type="OrthoDB" id="9779207at2"/>
<dbReference type="InterPro" id="IPR035466">
    <property type="entry name" value="GlmS/AgaS_SIS"/>
</dbReference>
<dbReference type="GO" id="GO:0005886">
    <property type="term" value="C:plasma membrane"/>
    <property type="evidence" value="ECO:0007669"/>
    <property type="project" value="TreeGrafter"/>
</dbReference>
<dbReference type="InterPro" id="IPR046348">
    <property type="entry name" value="SIS_dom_sf"/>
</dbReference>
<dbReference type="InterPro" id="IPR050303">
    <property type="entry name" value="GatZ_KbaZ_carbometab"/>
</dbReference>
<keyword evidence="3" id="KW-0378">Hydrolase</keyword>
<dbReference type="GO" id="GO:0016787">
    <property type="term" value="F:hydrolase activity"/>
    <property type="evidence" value="ECO:0007669"/>
    <property type="project" value="UniProtKB-KW"/>
</dbReference>
<dbReference type="InterPro" id="IPR035464">
    <property type="entry name" value="SIS_AgaS"/>
</dbReference>
<evidence type="ECO:0000256" key="3">
    <source>
        <dbReference type="ARBA" id="ARBA00022801"/>
    </source>
</evidence>
<dbReference type="CDD" id="cd05008">
    <property type="entry name" value="SIS_GlmS_GlmD_1"/>
    <property type="match status" value="1"/>
</dbReference>
<dbReference type="GO" id="GO:1901135">
    <property type="term" value="P:carbohydrate derivative metabolic process"/>
    <property type="evidence" value="ECO:0007669"/>
    <property type="project" value="InterPro"/>
</dbReference>
<evidence type="ECO:0000256" key="1">
    <source>
        <dbReference type="ARBA" id="ARBA00007748"/>
    </source>
</evidence>
<dbReference type="PATRIC" id="fig|1423727.3.peg.1459"/>
<keyword evidence="6" id="KW-0413">Isomerase</keyword>
<accession>A0A0R2B1C5</accession>
<dbReference type="Proteomes" id="UP000051672">
    <property type="component" value="Unassembled WGS sequence"/>
</dbReference>
<evidence type="ECO:0000256" key="2">
    <source>
        <dbReference type="ARBA" id="ARBA00022737"/>
    </source>
</evidence>
<reference evidence="6 7" key="1">
    <citation type="journal article" date="2015" name="Genome Announc.">
        <title>Expanding the biotechnology potential of lactobacilli through comparative genomics of 213 strains and associated genera.</title>
        <authorList>
            <person name="Sun Z."/>
            <person name="Harris H.M."/>
            <person name="McCann A."/>
            <person name="Guo C."/>
            <person name="Argimon S."/>
            <person name="Zhang W."/>
            <person name="Yang X."/>
            <person name="Jeffery I.B."/>
            <person name="Cooney J.C."/>
            <person name="Kagawa T.F."/>
            <person name="Liu W."/>
            <person name="Song Y."/>
            <person name="Salvetti E."/>
            <person name="Wrobel A."/>
            <person name="Rasinkangas P."/>
            <person name="Parkhill J."/>
            <person name="Rea M.C."/>
            <person name="O'Sullivan O."/>
            <person name="Ritari J."/>
            <person name="Douillard F.P."/>
            <person name="Paul Ross R."/>
            <person name="Yang R."/>
            <person name="Briner A.E."/>
            <person name="Felis G.E."/>
            <person name="de Vos W.M."/>
            <person name="Barrangou R."/>
            <person name="Klaenhammer T.R."/>
            <person name="Caufield P.W."/>
            <person name="Cui Y."/>
            <person name="Zhang H."/>
            <person name="O'Toole P.W."/>
        </authorList>
    </citation>
    <scope>NUCLEOTIDE SEQUENCE [LARGE SCALE GENOMIC DNA]</scope>
    <source>
        <strain evidence="6 7">DSM 23927</strain>
    </source>
</reference>
<dbReference type="PANTHER" id="PTHR32502:SF3">
    <property type="entry name" value="D-GALACTOSAMINE-6-PHOSPHATE DEAMINASE AGAS-RELATED"/>
    <property type="match status" value="1"/>
</dbReference>
<proteinExistence type="inferred from homology"/>
<dbReference type="GO" id="GO:0016853">
    <property type="term" value="F:isomerase activity"/>
    <property type="evidence" value="ECO:0007669"/>
    <property type="project" value="UniProtKB-KW"/>
</dbReference>
<dbReference type="PROSITE" id="PS51464">
    <property type="entry name" value="SIS"/>
    <property type="match status" value="2"/>
</dbReference>
<dbReference type="GO" id="GO:0097367">
    <property type="term" value="F:carbohydrate derivative binding"/>
    <property type="evidence" value="ECO:0007669"/>
    <property type="project" value="InterPro"/>
</dbReference>
<dbReference type="AlphaFoldDB" id="A0A0R2B1C5"/>
<dbReference type="CDD" id="cd05010">
    <property type="entry name" value="SIS_AgaS_like"/>
    <property type="match status" value="1"/>
</dbReference>
<dbReference type="Gene3D" id="3.40.50.10490">
    <property type="entry name" value="Glucose-6-phosphate isomerase like protein, domain 1"/>
    <property type="match status" value="2"/>
</dbReference>
<evidence type="ECO:0000256" key="4">
    <source>
        <dbReference type="ARBA" id="ARBA00029292"/>
    </source>
</evidence>
<keyword evidence="7" id="KW-1185">Reference proteome</keyword>
<evidence type="ECO:0000259" key="5">
    <source>
        <dbReference type="PROSITE" id="PS51464"/>
    </source>
</evidence>
<organism evidence="6 7">
    <name type="scientific">Lacticaseibacillus brantae DSM 23927</name>
    <dbReference type="NCBI Taxonomy" id="1423727"/>
    <lineage>
        <taxon>Bacteria</taxon>
        <taxon>Bacillati</taxon>
        <taxon>Bacillota</taxon>
        <taxon>Bacilli</taxon>
        <taxon>Lactobacillales</taxon>
        <taxon>Lactobacillaceae</taxon>
        <taxon>Lacticaseibacillus</taxon>
    </lineage>
</organism>
<dbReference type="InterPro" id="IPR001347">
    <property type="entry name" value="SIS_dom"/>
</dbReference>
<dbReference type="EMBL" id="AYZQ01000003">
    <property type="protein sequence ID" value="KRM71780.1"/>
    <property type="molecule type" value="Genomic_DNA"/>
</dbReference>
<feature type="domain" description="SIS" evidence="5">
    <location>
        <begin position="222"/>
        <end position="370"/>
    </location>
</feature>
<sequence length="390" mass="42269">MFEKDVAALTAMGAQITTEEIKHQPELWTEAFDLYNEHKAAITAFLDKVSNETTGVVRVIFTGAGTSAYVGDTVTPYLSKHGDRSRFKFEAIPTTDIVSAPYDYLEADTPTVLVSFSRSGNSPESIKAVELAEQLVSSLYQLTITCAPEGNLAQRAEGEAKNLVLLQPAGSNDKGFAMTGSFSCMALTALLVFDTAEESDKAAWVKAISAMGHEVIDHESFIQNLVDEDFNRITYLGSGSLSGLTREAQLKVLELTAGQLATIFDSSMGFRHGPKSFVDGKTLVFDFLSNDPYTRQYDVDVTEEIKGDEIAKRVVAIGVSQDLDFSGESFLFEAAPKNLPEAYLALPDVMFAQTLALLSSIKVGNTPDTPSPTGTVNRVVKGVILHDYQA</sequence>
<evidence type="ECO:0000313" key="7">
    <source>
        <dbReference type="Proteomes" id="UP000051672"/>
    </source>
</evidence>
<feature type="domain" description="SIS" evidence="5">
    <location>
        <begin position="45"/>
        <end position="202"/>
    </location>
</feature>
<name>A0A0R2B1C5_9LACO</name>
<comment type="caution">
    <text evidence="6">The sequence shown here is derived from an EMBL/GenBank/DDBJ whole genome shotgun (WGS) entry which is preliminary data.</text>
</comment>
<dbReference type="PANTHER" id="PTHR32502">
    <property type="entry name" value="N-ACETYLGALACTOSAMINE PERMEASE II COMPONENT-RELATED"/>
    <property type="match status" value="1"/>
</dbReference>
<dbReference type="STRING" id="1423727.FC34_GL001440"/>
<comment type="similarity">
    <text evidence="1">Belongs to the SIS family. AgaS subfamily.</text>
</comment>
<protein>
    <submittedName>
        <fullName evidence="6">Tagatose-6-phosphate ketose aldose isomerase</fullName>
    </submittedName>
</protein>
<keyword evidence="2" id="KW-0677">Repeat</keyword>
<dbReference type="RefSeq" id="WP_057894724.1">
    <property type="nucleotide sequence ID" value="NZ_AYZQ01000003.1"/>
</dbReference>
<dbReference type="SUPFAM" id="SSF53697">
    <property type="entry name" value="SIS domain"/>
    <property type="match status" value="1"/>
</dbReference>
<evidence type="ECO:0000313" key="6">
    <source>
        <dbReference type="EMBL" id="KRM71780.1"/>
    </source>
</evidence>